<dbReference type="Pfam" id="PF13537">
    <property type="entry name" value="GATase_7"/>
    <property type="match status" value="1"/>
</dbReference>
<dbReference type="PROSITE" id="PS51278">
    <property type="entry name" value="GATASE_TYPE_2"/>
    <property type="match status" value="1"/>
</dbReference>
<gene>
    <name evidence="13" type="ORF">BRLA_c014970</name>
</gene>
<evidence type="ECO:0000256" key="7">
    <source>
        <dbReference type="ARBA" id="ARBA00022962"/>
    </source>
</evidence>
<keyword evidence="9" id="KW-0028">Amino-acid biosynthesis</keyword>
<dbReference type="InterPro" id="IPR033738">
    <property type="entry name" value="AsnB_N"/>
</dbReference>
<dbReference type="Gene3D" id="3.40.50.620">
    <property type="entry name" value="HUPs"/>
    <property type="match status" value="1"/>
</dbReference>
<dbReference type="STRING" id="1042163.BRLA_c014970"/>
<dbReference type="SUPFAM" id="SSF56235">
    <property type="entry name" value="N-terminal nucleophile aminohydrolases (Ntn hydrolases)"/>
    <property type="match status" value="1"/>
</dbReference>
<evidence type="ECO:0000259" key="12">
    <source>
        <dbReference type="PROSITE" id="PS51278"/>
    </source>
</evidence>
<dbReference type="InterPro" id="IPR051786">
    <property type="entry name" value="ASN_synthetase/amidase"/>
</dbReference>
<evidence type="ECO:0000256" key="4">
    <source>
        <dbReference type="ARBA" id="ARBA00022741"/>
    </source>
</evidence>
<dbReference type="NCBIfam" id="TIGR01536">
    <property type="entry name" value="asn_synth_AEB"/>
    <property type="match status" value="1"/>
</dbReference>
<reference evidence="13 14" key="1">
    <citation type="journal article" date="2011" name="J. Bacteriol.">
        <title>Genome sequence of Brevibacillus laterosporus LMG 15441, a pathogen of invertebrates.</title>
        <authorList>
            <person name="Djukic M."/>
            <person name="Poehlein A."/>
            <person name="Thurmer A."/>
            <person name="Daniel R."/>
        </authorList>
    </citation>
    <scope>NUCLEOTIDE SEQUENCE [LARGE SCALE GENOMIC DNA]</scope>
    <source>
        <strain evidence="13 14">LMG 15441</strain>
    </source>
</reference>
<feature type="domain" description="Glutamine amidotransferase type-2" evidence="12">
    <location>
        <begin position="2"/>
        <end position="216"/>
    </location>
</feature>
<feature type="binding site" evidence="10">
    <location>
        <position position="294"/>
    </location>
    <ligand>
        <name>ATP</name>
        <dbReference type="ChEBI" id="CHEBI:30616"/>
    </ligand>
</feature>
<dbReference type="InterPro" id="IPR029055">
    <property type="entry name" value="Ntn_hydrolases_N"/>
</dbReference>
<keyword evidence="13" id="KW-0436">Ligase</keyword>
<accession>A0A075R8E9</accession>
<name>A0A075R8E9_BRELA</name>
<feature type="site" description="Important for beta-aspartyl-AMP intermediate formation" evidence="11">
    <location>
        <position position="379"/>
    </location>
</feature>
<keyword evidence="5 10" id="KW-0067">ATP-binding</keyword>
<feature type="binding site" evidence="10">
    <location>
        <position position="263"/>
    </location>
    <ligand>
        <name>ATP</name>
        <dbReference type="ChEBI" id="CHEBI:30616"/>
    </ligand>
</feature>
<dbReference type="HOGENOM" id="CLU_014658_3_2_9"/>
<feature type="binding site" evidence="10">
    <location>
        <begin position="377"/>
        <end position="378"/>
    </location>
    <ligand>
        <name>ATP</name>
        <dbReference type="ChEBI" id="CHEBI:30616"/>
    </ligand>
</feature>
<dbReference type="CDD" id="cd00712">
    <property type="entry name" value="AsnB"/>
    <property type="match status" value="1"/>
</dbReference>
<evidence type="ECO:0000256" key="5">
    <source>
        <dbReference type="ARBA" id="ARBA00022840"/>
    </source>
</evidence>
<comment type="catalytic activity">
    <reaction evidence="8">
        <text>L-aspartate + L-glutamine + ATP + H2O = L-asparagine + L-glutamate + AMP + diphosphate + H(+)</text>
        <dbReference type="Rhea" id="RHEA:12228"/>
        <dbReference type="ChEBI" id="CHEBI:15377"/>
        <dbReference type="ChEBI" id="CHEBI:15378"/>
        <dbReference type="ChEBI" id="CHEBI:29985"/>
        <dbReference type="ChEBI" id="CHEBI:29991"/>
        <dbReference type="ChEBI" id="CHEBI:30616"/>
        <dbReference type="ChEBI" id="CHEBI:33019"/>
        <dbReference type="ChEBI" id="CHEBI:58048"/>
        <dbReference type="ChEBI" id="CHEBI:58359"/>
        <dbReference type="ChEBI" id="CHEBI:456215"/>
        <dbReference type="EC" id="6.3.5.4"/>
    </reaction>
</comment>
<evidence type="ECO:0000256" key="10">
    <source>
        <dbReference type="PIRSR" id="PIRSR001589-2"/>
    </source>
</evidence>
<dbReference type="RefSeq" id="WP_003338109.1">
    <property type="nucleotide sequence ID" value="NZ_CP007806.1"/>
</dbReference>
<evidence type="ECO:0000256" key="1">
    <source>
        <dbReference type="ARBA" id="ARBA00005187"/>
    </source>
</evidence>
<dbReference type="Pfam" id="PF00733">
    <property type="entry name" value="Asn_synthase"/>
    <property type="match status" value="1"/>
</dbReference>
<dbReference type="KEGG" id="blr:BRLA_c014970"/>
<evidence type="ECO:0000313" key="14">
    <source>
        <dbReference type="Proteomes" id="UP000005850"/>
    </source>
</evidence>
<dbReference type="InterPro" id="IPR017932">
    <property type="entry name" value="GATase_2_dom"/>
</dbReference>
<comment type="pathway">
    <text evidence="1">Amino-acid biosynthesis; L-asparagine biosynthesis; L-asparagine from L-aspartate (L-Gln route): step 1/1.</text>
</comment>
<keyword evidence="7 9" id="KW-0315">Glutamine amidotransferase</keyword>
<organism evidence="13 14">
    <name type="scientific">Brevibacillus laterosporus LMG 15441</name>
    <dbReference type="NCBI Taxonomy" id="1042163"/>
    <lineage>
        <taxon>Bacteria</taxon>
        <taxon>Bacillati</taxon>
        <taxon>Bacillota</taxon>
        <taxon>Bacilli</taxon>
        <taxon>Bacillales</taxon>
        <taxon>Paenibacillaceae</taxon>
        <taxon>Brevibacillus</taxon>
    </lineage>
</organism>
<keyword evidence="14" id="KW-1185">Reference proteome</keyword>
<dbReference type="CDD" id="cd01991">
    <property type="entry name" value="Asn_synthase_B_C"/>
    <property type="match status" value="1"/>
</dbReference>
<dbReference type="EMBL" id="CP007806">
    <property type="protein sequence ID" value="AIG25825.1"/>
    <property type="molecule type" value="Genomic_DNA"/>
</dbReference>
<evidence type="ECO:0000256" key="2">
    <source>
        <dbReference type="ARBA" id="ARBA00005752"/>
    </source>
</evidence>
<dbReference type="PANTHER" id="PTHR43284">
    <property type="entry name" value="ASPARAGINE SYNTHETASE (GLUTAMINE-HYDROLYZING)"/>
    <property type="match status" value="1"/>
</dbReference>
<comment type="similarity">
    <text evidence="2">Belongs to the asparagine synthetase family.</text>
</comment>
<sequence length="614" mass="71389">MCGIAGWASFMRNVKDEQETIEAMTKTLQHRGPDSMGYFFHDRVVFGHRRLIVVDPEGGTQPMTKRYGDISYTLVYNGELYNTEDLRKELLDRGHRFSSHSDTEVLLTAYVEWGEKCLERLNGIFAFAIWNDKEQLLFVARDRMGVKPFFYLVKDGQFLFGSEIKAILAHPEVEPIVDREGLAEVLLISPARTPGHGVFKGMHELRPGYYGIYSQNGFTTESYWCLKSREHLDNFETTVDTIRDLVINAIERQLVADVPVSMLLSGGLDSSAITAIAARYYQHQGKGTIHTYSIDYKDNDHFFTAHAYQPDSDSQWIKRVSDHIGTQHHYIEFDTPELVQALQTAVYARDLPGMADIDASLYLFCAEMKKETTVVLSGECADEIFGGYPWFHQEEALYAETFPWARKSEQRYKWLSNEMKAWLQPDSYVKGRFRDTLAEVPRLEGEFRIDEKRREMFYLNHVWFMNTLLDRKDRMSMMASLEARVPFCDHRLVEYMWNVPWEMKMYDSREKGILRKALEGILPSDVLYRKKSPYPKTHNPAYALATRQWLNDVLDDNRSPLHTLLDVPYLRTLLQTDASAIEIPFFGQLMSTPQMFAFLAQVDFWMKTYKVRIM</sequence>
<dbReference type="PIRSF" id="PIRSF001589">
    <property type="entry name" value="Asn_synthetase_glu-h"/>
    <property type="match status" value="1"/>
</dbReference>
<dbReference type="AlphaFoldDB" id="A0A075R8E9"/>
<dbReference type="InterPro" id="IPR014729">
    <property type="entry name" value="Rossmann-like_a/b/a_fold"/>
</dbReference>
<dbReference type="GO" id="GO:0005829">
    <property type="term" value="C:cytosol"/>
    <property type="evidence" value="ECO:0007669"/>
    <property type="project" value="TreeGrafter"/>
</dbReference>
<dbReference type="EC" id="6.3.5.4" evidence="3"/>
<evidence type="ECO:0000256" key="9">
    <source>
        <dbReference type="PIRSR" id="PIRSR001589-1"/>
    </source>
</evidence>
<keyword evidence="4 10" id="KW-0547">Nucleotide-binding</keyword>
<keyword evidence="6 9" id="KW-0061">Asparagine biosynthesis</keyword>
<proteinExistence type="inferred from homology"/>
<feature type="binding site" evidence="10">
    <location>
        <position position="102"/>
    </location>
    <ligand>
        <name>L-glutamine</name>
        <dbReference type="ChEBI" id="CHEBI:58359"/>
    </ligand>
</feature>
<dbReference type="eggNOG" id="COG0367">
    <property type="taxonomic scope" value="Bacteria"/>
</dbReference>
<dbReference type="GO" id="GO:0006529">
    <property type="term" value="P:asparagine biosynthetic process"/>
    <property type="evidence" value="ECO:0007669"/>
    <property type="project" value="UniProtKB-KW"/>
</dbReference>
<dbReference type="InterPro" id="IPR001962">
    <property type="entry name" value="Asn_synthase"/>
</dbReference>
<evidence type="ECO:0000313" key="13">
    <source>
        <dbReference type="EMBL" id="AIG25825.1"/>
    </source>
</evidence>
<evidence type="ECO:0000256" key="8">
    <source>
        <dbReference type="ARBA" id="ARBA00048741"/>
    </source>
</evidence>
<dbReference type="GO" id="GO:0005524">
    <property type="term" value="F:ATP binding"/>
    <property type="evidence" value="ECO:0007669"/>
    <property type="project" value="UniProtKB-KW"/>
</dbReference>
<evidence type="ECO:0000256" key="11">
    <source>
        <dbReference type="PIRSR" id="PIRSR001589-3"/>
    </source>
</evidence>
<evidence type="ECO:0000256" key="6">
    <source>
        <dbReference type="ARBA" id="ARBA00022888"/>
    </source>
</evidence>
<dbReference type="Gene3D" id="3.60.20.10">
    <property type="entry name" value="Glutamine Phosphoribosylpyrophosphate, subunit 1, domain 1"/>
    <property type="match status" value="1"/>
</dbReference>
<evidence type="ECO:0000256" key="3">
    <source>
        <dbReference type="ARBA" id="ARBA00012737"/>
    </source>
</evidence>
<protein>
    <recommendedName>
        <fullName evidence="3">asparagine synthase (glutamine-hydrolyzing)</fullName>
        <ecNumber evidence="3">6.3.5.4</ecNumber>
    </recommendedName>
</protein>
<dbReference type="SUPFAM" id="SSF52402">
    <property type="entry name" value="Adenine nucleotide alpha hydrolases-like"/>
    <property type="match status" value="1"/>
</dbReference>
<dbReference type="GO" id="GO:0004066">
    <property type="term" value="F:asparagine synthase (glutamine-hydrolyzing) activity"/>
    <property type="evidence" value="ECO:0007669"/>
    <property type="project" value="UniProtKB-EC"/>
</dbReference>
<dbReference type="Proteomes" id="UP000005850">
    <property type="component" value="Chromosome"/>
</dbReference>
<dbReference type="InterPro" id="IPR006426">
    <property type="entry name" value="Asn_synth_AEB"/>
</dbReference>
<dbReference type="PANTHER" id="PTHR43284:SF1">
    <property type="entry name" value="ASPARAGINE SYNTHETASE"/>
    <property type="match status" value="1"/>
</dbReference>
<feature type="active site" description="For GATase activity" evidence="9">
    <location>
        <position position="2"/>
    </location>
</feature>